<accession>A0A2N6UKZ0</accession>
<dbReference type="AlphaFoldDB" id="A0A2N6UKZ0"/>
<reference evidence="1 2" key="1">
    <citation type="submission" date="2017-09" db="EMBL/GenBank/DDBJ databases">
        <title>Bacterial strain isolated from the female urinary microbiota.</title>
        <authorList>
            <person name="Thomas-White K."/>
            <person name="Kumar N."/>
            <person name="Forster S."/>
            <person name="Putonti C."/>
            <person name="Lawley T."/>
            <person name="Wolfe A.J."/>
        </authorList>
    </citation>
    <scope>NUCLEOTIDE SEQUENCE [LARGE SCALE GENOMIC DNA]</scope>
    <source>
        <strain evidence="1 2">UMB0204</strain>
    </source>
</reference>
<evidence type="ECO:0000313" key="1">
    <source>
        <dbReference type="EMBL" id="PMC82522.1"/>
    </source>
</evidence>
<gene>
    <name evidence="1" type="ORF">CJ192_01985</name>
</gene>
<keyword evidence="1" id="KW-0808">Transferase</keyword>
<keyword evidence="1" id="KW-0418">Kinase</keyword>
<dbReference type="EMBL" id="PNHP01000001">
    <property type="protein sequence ID" value="PMC82522.1"/>
    <property type="molecule type" value="Genomic_DNA"/>
</dbReference>
<organism evidence="1 2">
    <name type="scientific">Anaerococcus hydrogenalis</name>
    <dbReference type="NCBI Taxonomy" id="33029"/>
    <lineage>
        <taxon>Bacteria</taxon>
        <taxon>Bacillati</taxon>
        <taxon>Bacillota</taxon>
        <taxon>Tissierellia</taxon>
        <taxon>Tissierellales</taxon>
        <taxon>Peptoniphilaceae</taxon>
        <taxon>Anaerococcus</taxon>
    </lineage>
</organism>
<dbReference type="PANTHER" id="PTHR41283">
    <property type="entry name" value="AMINOGLYCOSIDE PHOSPHOTRANSFERASE"/>
    <property type="match status" value="1"/>
</dbReference>
<comment type="caution">
    <text evidence="1">The sequence shown here is derived from an EMBL/GenBank/DDBJ whole genome shotgun (WGS) entry which is preliminary data.</text>
</comment>
<protein>
    <submittedName>
        <fullName evidence="1">Kanamycin kinase</fullName>
    </submittedName>
</protein>
<dbReference type="GO" id="GO:0016301">
    <property type="term" value="F:kinase activity"/>
    <property type="evidence" value="ECO:0007669"/>
    <property type="project" value="UniProtKB-KW"/>
</dbReference>
<dbReference type="Proteomes" id="UP000235658">
    <property type="component" value="Unassembled WGS sequence"/>
</dbReference>
<proteinExistence type="predicted"/>
<dbReference type="PANTHER" id="PTHR41283:SF1">
    <property type="entry name" value="AMINOGLYCOSIDE PHOSPHOTRANSFERASE DOMAIN-CONTAINING PROTEIN"/>
    <property type="match status" value="1"/>
</dbReference>
<sequence>MDKNMNDKSLKIIKRTKFFIDKIDRIKVIEDISSNKIRVKVDDISYVLGLYNINDYDNLKNEEKINNYLKEIDLLDTLDLFEIGIMPDINKSYKVFEYRNEISLGEYLDRISKEEAYKIGSKFGRILKNIHIKKIDKNNNLDWYKNVETKVNFLLYRHGLNKVHDNNDYILVDYLMNNKYICKNTTCNPLYQNISYKNIRIFDKDQIDIRGLKEIKVGDGVSDFVNINKIAIKHPDFAIGVIKSYHGNDVISRKFYRLLSFYQAYFILQSLVDIRDNKKSYLSEFEIEKILNMYDNFSEIIPSWIR</sequence>
<evidence type="ECO:0000313" key="2">
    <source>
        <dbReference type="Proteomes" id="UP000235658"/>
    </source>
</evidence>
<name>A0A2N6UKZ0_9FIRM</name>